<accession>A0A8J8CGN3</accession>
<dbReference type="EMBL" id="WVIE01000001">
    <property type="protein sequence ID" value="NDJ15769.1"/>
    <property type="molecule type" value="Genomic_DNA"/>
</dbReference>
<protein>
    <submittedName>
        <fullName evidence="2">DUF2752 domain-containing protein</fullName>
    </submittedName>
</protein>
<organism evidence="2 3">
    <name type="scientific">Myxacorys almedinensis A</name>
    <dbReference type="NCBI Taxonomy" id="2690445"/>
    <lineage>
        <taxon>Bacteria</taxon>
        <taxon>Bacillati</taxon>
        <taxon>Cyanobacteriota</taxon>
        <taxon>Cyanophyceae</taxon>
        <taxon>Leptolyngbyales</taxon>
        <taxon>Leptolyngbyaceae</taxon>
        <taxon>Myxacorys</taxon>
        <taxon>Myxacorys almedinensis</taxon>
    </lineage>
</organism>
<keyword evidence="1" id="KW-1133">Transmembrane helix</keyword>
<evidence type="ECO:0000313" key="2">
    <source>
        <dbReference type="EMBL" id="NDJ15769.1"/>
    </source>
</evidence>
<dbReference type="Pfam" id="PF10825">
    <property type="entry name" value="DUF2752"/>
    <property type="match status" value="1"/>
</dbReference>
<dbReference type="RefSeq" id="WP_162421181.1">
    <property type="nucleotide sequence ID" value="NZ_WVIE01000001.1"/>
</dbReference>
<keyword evidence="3" id="KW-1185">Reference proteome</keyword>
<dbReference type="AlphaFoldDB" id="A0A8J8CGN3"/>
<evidence type="ECO:0000313" key="3">
    <source>
        <dbReference type="Proteomes" id="UP000646053"/>
    </source>
</evidence>
<comment type="caution">
    <text evidence="2">The sequence shown here is derived from an EMBL/GenBank/DDBJ whole genome shotgun (WGS) entry which is preliminary data.</text>
</comment>
<keyword evidence="1" id="KW-0812">Transmembrane</keyword>
<dbReference type="Proteomes" id="UP000646053">
    <property type="component" value="Unassembled WGS sequence"/>
</dbReference>
<feature type="transmembrane region" description="Helical" evidence="1">
    <location>
        <begin position="12"/>
        <end position="35"/>
    </location>
</feature>
<feature type="transmembrane region" description="Helical" evidence="1">
    <location>
        <begin position="72"/>
        <end position="90"/>
    </location>
</feature>
<evidence type="ECO:0000256" key="1">
    <source>
        <dbReference type="SAM" id="Phobius"/>
    </source>
</evidence>
<keyword evidence="1" id="KW-0472">Membrane</keyword>
<feature type="transmembrane region" description="Helical" evidence="1">
    <location>
        <begin position="102"/>
        <end position="122"/>
    </location>
</feature>
<dbReference type="InterPro" id="IPR021215">
    <property type="entry name" value="DUF2752"/>
</dbReference>
<proteinExistence type="predicted"/>
<reference evidence="2" key="1">
    <citation type="submission" date="2019-12" db="EMBL/GenBank/DDBJ databases">
        <title>High-Quality draft genome sequences of three cyanobacteria isolated from the limestone walls of the Old Cathedral of Coimbra.</title>
        <authorList>
            <person name="Tiago I."/>
            <person name="Soares F."/>
            <person name="Portugal A."/>
        </authorList>
    </citation>
    <scope>NUCLEOTIDE SEQUENCE</scope>
    <source>
        <strain evidence="2">A</strain>
    </source>
</reference>
<gene>
    <name evidence="2" type="ORF">GS601_00445</name>
</gene>
<name>A0A8J8CGN3_9CYAN</name>
<sequence length="151" mass="17025">MPLSQRHRVKRYFYLAIALVPLIGSLTLKSGIPFLGCPLKYWVGIPCPAWGLTRAFIAIAHGHLNQAATYHLFAPALFLAFLILIIHLLLELALNKSLKPRYITLFHQSNVQIFLLLLLFGYHGSRVYQLTKIGTLQSDILGSPFGRAMFH</sequence>